<dbReference type="EMBL" id="KN837457">
    <property type="protein sequence ID" value="KIJ24797.1"/>
    <property type="molecule type" value="Genomic_DNA"/>
</dbReference>
<evidence type="ECO:0000313" key="1">
    <source>
        <dbReference type="EMBL" id="KIJ24797.1"/>
    </source>
</evidence>
<protein>
    <submittedName>
        <fullName evidence="1">Uncharacterized protein</fullName>
    </submittedName>
</protein>
<sequence>MSVDSKGAEAYSHLPSIIRDRITPHSGSGLGPKLSALCNDLLKLDHHDIARRIKEHAKEQEDLQGQLNSLQSSINRTPRSPPIPYPQYYAHTPHTLVLPPRRTSNGRQSHPYPAAIAPAVNATNSNPNLVRLAAAPPPPIPTSFANSTDGLRLYADAIRTWDN</sequence>
<proteinExistence type="predicted"/>
<accession>A0A0C9U6Q2</accession>
<dbReference type="AlphaFoldDB" id="A0A0C9U6Q2"/>
<reference evidence="1 2" key="1">
    <citation type="submission" date="2014-06" db="EMBL/GenBank/DDBJ databases">
        <title>Evolutionary Origins and Diversification of the Mycorrhizal Mutualists.</title>
        <authorList>
            <consortium name="DOE Joint Genome Institute"/>
            <consortium name="Mycorrhizal Genomics Consortium"/>
            <person name="Kohler A."/>
            <person name="Kuo A."/>
            <person name="Nagy L.G."/>
            <person name="Floudas D."/>
            <person name="Copeland A."/>
            <person name="Barry K.W."/>
            <person name="Cichocki N."/>
            <person name="Veneault-Fourrey C."/>
            <person name="LaButti K."/>
            <person name="Lindquist E.A."/>
            <person name="Lipzen A."/>
            <person name="Lundell T."/>
            <person name="Morin E."/>
            <person name="Murat C."/>
            <person name="Riley R."/>
            <person name="Ohm R."/>
            <person name="Sun H."/>
            <person name="Tunlid A."/>
            <person name="Henrissat B."/>
            <person name="Grigoriev I.V."/>
            <person name="Hibbett D.S."/>
            <person name="Martin F."/>
        </authorList>
    </citation>
    <scope>NUCLEOTIDE SEQUENCE [LARGE SCALE GENOMIC DNA]</scope>
    <source>
        <strain evidence="1 2">SS14</strain>
    </source>
</reference>
<evidence type="ECO:0000313" key="2">
    <source>
        <dbReference type="Proteomes" id="UP000054279"/>
    </source>
</evidence>
<keyword evidence="2" id="KW-1185">Reference proteome</keyword>
<organism evidence="1 2">
    <name type="scientific">Sphaerobolus stellatus (strain SS14)</name>
    <dbReference type="NCBI Taxonomy" id="990650"/>
    <lineage>
        <taxon>Eukaryota</taxon>
        <taxon>Fungi</taxon>
        <taxon>Dikarya</taxon>
        <taxon>Basidiomycota</taxon>
        <taxon>Agaricomycotina</taxon>
        <taxon>Agaricomycetes</taxon>
        <taxon>Phallomycetidae</taxon>
        <taxon>Geastrales</taxon>
        <taxon>Sphaerobolaceae</taxon>
        <taxon>Sphaerobolus</taxon>
    </lineage>
</organism>
<gene>
    <name evidence="1" type="ORF">M422DRAFT_274354</name>
</gene>
<dbReference type="HOGENOM" id="CLU_115971_0_0_1"/>
<dbReference type="Proteomes" id="UP000054279">
    <property type="component" value="Unassembled WGS sequence"/>
</dbReference>
<name>A0A0C9U6Q2_SPHS4</name>